<protein>
    <recommendedName>
        <fullName evidence="5">HTH tetR-type domain-containing protein</fullName>
    </recommendedName>
</protein>
<dbReference type="InterPro" id="IPR036271">
    <property type="entry name" value="Tet_transcr_reg_TetR-rel_C_sf"/>
</dbReference>
<dbReference type="PROSITE" id="PS50977">
    <property type="entry name" value="HTH_TETR_2"/>
    <property type="match status" value="1"/>
</dbReference>
<keyword evidence="7" id="KW-1185">Reference proteome</keyword>
<evidence type="ECO:0000256" key="1">
    <source>
        <dbReference type="ARBA" id="ARBA00023015"/>
    </source>
</evidence>
<dbReference type="InterPro" id="IPR004111">
    <property type="entry name" value="Repressor_TetR_C"/>
</dbReference>
<accession>A0A7I9ZED8</accession>
<dbReference type="Proteomes" id="UP000465301">
    <property type="component" value="Unassembled WGS sequence"/>
</dbReference>
<evidence type="ECO:0000256" key="2">
    <source>
        <dbReference type="ARBA" id="ARBA00023125"/>
    </source>
</evidence>
<name>A0A7I9ZED8_9MYCO</name>
<dbReference type="Pfam" id="PF02909">
    <property type="entry name" value="TetR_C_1"/>
    <property type="match status" value="1"/>
</dbReference>
<proteinExistence type="predicted"/>
<dbReference type="InterPro" id="IPR001647">
    <property type="entry name" value="HTH_TetR"/>
</dbReference>
<organism evidence="6 7">
    <name type="scientific">Mycobacterium timonense</name>
    <dbReference type="NCBI Taxonomy" id="701043"/>
    <lineage>
        <taxon>Bacteria</taxon>
        <taxon>Bacillati</taxon>
        <taxon>Actinomycetota</taxon>
        <taxon>Actinomycetes</taxon>
        <taxon>Mycobacteriales</taxon>
        <taxon>Mycobacteriaceae</taxon>
        <taxon>Mycobacterium</taxon>
        <taxon>Mycobacterium avium complex (MAC)</taxon>
    </lineage>
</organism>
<dbReference type="GO" id="GO:0045892">
    <property type="term" value="P:negative regulation of DNA-templated transcription"/>
    <property type="evidence" value="ECO:0007669"/>
    <property type="project" value="InterPro"/>
</dbReference>
<evidence type="ECO:0000259" key="5">
    <source>
        <dbReference type="PROSITE" id="PS50977"/>
    </source>
</evidence>
<gene>
    <name evidence="6" type="ORF">MTIM_52490</name>
</gene>
<evidence type="ECO:0000256" key="4">
    <source>
        <dbReference type="PROSITE-ProRule" id="PRU00335"/>
    </source>
</evidence>
<evidence type="ECO:0000313" key="7">
    <source>
        <dbReference type="Proteomes" id="UP000465301"/>
    </source>
</evidence>
<dbReference type="RefSeq" id="WP_163717088.1">
    <property type="nucleotide sequence ID" value="NZ_BLLA01000002.1"/>
</dbReference>
<dbReference type="SUPFAM" id="SSF46689">
    <property type="entry name" value="Homeodomain-like"/>
    <property type="match status" value="1"/>
</dbReference>
<keyword evidence="2 4" id="KW-0238">DNA-binding</keyword>
<dbReference type="EMBL" id="BLLA01000002">
    <property type="protein sequence ID" value="GFG99370.1"/>
    <property type="molecule type" value="Genomic_DNA"/>
</dbReference>
<dbReference type="PROSITE" id="PS01081">
    <property type="entry name" value="HTH_TETR_1"/>
    <property type="match status" value="1"/>
</dbReference>
<dbReference type="Pfam" id="PF00440">
    <property type="entry name" value="TetR_N"/>
    <property type="match status" value="1"/>
</dbReference>
<keyword evidence="1" id="KW-0805">Transcription regulation</keyword>
<dbReference type="InterPro" id="IPR009057">
    <property type="entry name" value="Homeodomain-like_sf"/>
</dbReference>
<keyword evidence="3" id="KW-0804">Transcription</keyword>
<dbReference type="Gene3D" id="1.10.10.60">
    <property type="entry name" value="Homeodomain-like"/>
    <property type="match status" value="1"/>
</dbReference>
<sequence>MTAAVRRPYGELDRARVVASLRDLARRVGVQGVTMRELAAELGAAVPSVYYHVPGKQAALDLLAESVLADITVVERGPWDTRLAELYCAAREVIVSVPGIAGVLQTGGGGESARRLDTLSRSLLAEAGLTKAVAAAAHSVLYTYLLGSVSLQETRPAQRGKRQAANHFRAGLEVIVAGIKASLPEGSVSS</sequence>
<dbReference type="AlphaFoldDB" id="A0A7I9ZED8"/>
<feature type="DNA-binding region" description="H-T-H motif" evidence="4">
    <location>
        <begin position="34"/>
        <end position="53"/>
    </location>
</feature>
<comment type="caution">
    <text evidence="6">The sequence shown here is derived from an EMBL/GenBank/DDBJ whole genome shotgun (WGS) entry which is preliminary data.</text>
</comment>
<dbReference type="Gene3D" id="1.10.357.10">
    <property type="entry name" value="Tetracycline Repressor, domain 2"/>
    <property type="match status" value="1"/>
</dbReference>
<dbReference type="SUPFAM" id="SSF48498">
    <property type="entry name" value="Tetracyclin repressor-like, C-terminal domain"/>
    <property type="match status" value="1"/>
</dbReference>
<evidence type="ECO:0000313" key="6">
    <source>
        <dbReference type="EMBL" id="GFG99370.1"/>
    </source>
</evidence>
<reference evidence="6 7" key="1">
    <citation type="journal article" date="2019" name="Emerg. Microbes Infect.">
        <title>Comprehensive subspecies identification of 175 nontuberculous mycobacteria species based on 7547 genomic profiles.</title>
        <authorList>
            <person name="Matsumoto Y."/>
            <person name="Kinjo T."/>
            <person name="Motooka D."/>
            <person name="Nabeya D."/>
            <person name="Jung N."/>
            <person name="Uechi K."/>
            <person name="Horii T."/>
            <person name="Iida T."/>
            <person name="Fujita J."/>
            <person name="Nakamura S."/>
        </authorList>
    </citation>
    <scope>NUCLEOTIDE SEQUENCE [LARGE SCALE GENOMIC DNA]</scope>
    <source>
        <strain evidence="6 7">JCM 30726</strain>
    </source>
</reference>
<dbReference type="InterPro" id="IPR023772">
    <property type="entry name" value="DNA-bd_HTH_TetR-type_CS"/>
</dbReference>
<dbReference type="GO" id="GO:0003677">
    <property type="term" value="F:DNA binding"/>
    <property type="evidence" value="ECO:0007669"/>
    <property type="project" value="UniProtKB-UniRule"/>
</dbReference>
<feature type="domain" description="HTH tetR-type" evidence="5">
    <location>
        <begin position="11"/>
        <end position="71"/>
    </location>
</feature>
<evidence type="ECO:0000256" key="3">
    <source>
        <dbReference type="ARBA" id="ARBA00023163"/>
    </source>
</evidence>